<dbReference type="GO" id="GO:0016787">
    <property type="term" value="F:hydrolase activity"/>
    <property type="evidence" value="ECO:0007669"/>
    <property type="project" value="UniProtKB-KW"/>
</dbReference>
<dbReference type="Proteomes" id="UP001248581">
    <property type="component" value="Chromosome"/>
</dbReference>
<dbReference type="PANTHER" id="PTHR30143:SF0">
    <property type="entry name" value="2-KETO-4-PENTENOATE HYDRATASE"/>
    <property type="match status" value="1"/>
</dbReference>
<gene>
    <name evidence="3" type="ORF">RI845_05130</name>
</gene>
<protein>
    <submittedName>
        <fullName evidence="3">Fumarylacetoacetate hydrolase family protein</fullName>
    </submittedName>
</protein>
<dbReference type="PANTHER" id="PTHR30143">
    <property type="entry name" value="ACID HYDRATASE"/>
    <property type="match status" value="1"/>
</dbReference>
<evidence type="ECO:0000256" key="1">
    <source>
        <dbReference type="ARBA" id="ARBA00023239"/>
    </source>
</evidence>
<dbReference type="InterPro" id="IPR050772">
    <property type="entry name" value="Hydratase-Decarb/MhpD_sf"/>
</dbReference>
<proteinExistence type="predicted"/>
<keyword evidence="4" id="KW-1185">Reference proteome</keyword>
<evidence type="ECO:0000313" key="4">
    <source>
        <dbReference type="Proteomes" id="UP001248581"/>
    </source>
</evidence>
<evidence type="ECO:0000259" key="2">
    <source>
        <dbReference type="Pfam" id="PF01557"/>
    </source>
</evidence>
<dbReference type="SUPFAM" id="SSF56529">
    <property type="entry name" value="FAH"/>
    <property type="match status" value="1"/>
</dbReference>
<dbReference type="EMBL" id="CP134146">
    <property type="protein sequence ID" value="WNC69532.1"/>
    <property type="molecule type" value="Genomic_DNA"/>
</dbReference>
<dbReference type="InterPro" id="IPR011234">
    <property type="entry name" value="Fumarylacetoacetase-like_C"/>
</dbReference>
<dbReference type="Pfam" id="PF01557">
    <property type="entry name" value="FAA_hydrolase"/>
    <property type="match status" value="1"/>
</dbReference>
<dbReference type="InterPro" id="IPR036663">
    <property type="entry name" value="Fumarylacetoacetase_C_sf"/>
</dbReference>
<feature type="domain" description="Fumarylacetoacetase-like C-terminal" evidence="2">
    <location>
        <begin position="90"/>
        <end position="260"/>
    </location>
</feature>
<dbReference type="RefSeq" id="WP_348388674.1">
    <property type="nucleotide sequence ID" value="NZ_CP134146.1"/>
</dbReference>
<sequence>MTDLTFEQKISSLAKQVDDAAFNATAIAQLSGQGHQLSLVEAYQVQDESLQRRLARGEQQVGIKMGFTSRAKMIQMGVDDLIWGPLTDEMFIEEGGEVSISKFIHARVEPEIAFLLKKPLSGNLTLTQVMSAVEAVAPALEIIDSRYDNFKFSLEDVVADNCSSSGFTIGAWQQAGGDISNLGMVMEFDGSAVEIGSSAAILGNPYRSLAAAARVAGEAGKVLPAGSIVLAGAATAAQPIKPGVHIKLHCEKLGVAEFTVAAN</sequence>
<evidence type="ECO:0000313" key="3">
    <source>
        <dbReference type="EMBL" id="WNC69532.1"/>
    </source>
</evidence>
<accession>A0ABY9TLB6</accession>
<name>A0ABY9TLB6_9GAMM</name>
<keyword evidence="1" id="KW-0456">Lyase</keyword>
<dbReference type="Gene3D" id="3.90.850.10">
    <property type="entry name" value="Fumarylacetoacetase-like, C-terminal domain"/>
    <property type="match status" value="1"/>
</dbReference>
<reference evidence="4" key="1">
    <citation type="submission" date="2023-09" db="EMBL/GenBank/DDBJ databases">
        <authorList>
            <person name="Li S."/>
            <person name="Li X."/>
            <person name="Zhang C."/>
            <person name="Zhao Z."/>
        </authorList>
    </citation>
    <scope>NUCLEOTIDE SEQUENCE [LARGE SCALE GENOMIC DNA]</scope>
    <source>
        <strain evidence="4">SQ345</strain>
    </source>
</reference>
<keyword evidence="3" id="KW-0378">Hydrolase</keyword>
<organism evidence="3 4">
    <name type="scientific">Thalassotalea nanhaiensis</name>
    <dbReference type="NCBI Taxonomy" id="3065648"/>
    <lineage>
        <taxon>Bacteria</taxon>
        <taxon>Pseudomonadati</taxon>
        <taxon>Pseudomonadota</taxon>
        <taxon>Gammaproteobacteria</taxon>
        <taxon>Alteromonadales</taxon>
        <taxon>Colwelliaceae</taxon>
        <taxon>Thalassotalea</taxon>
    </lineage>
</organism>